<dbReference type="EMBL" id="BSPD01000092">
    <property type="protein sequence ID" value="GLS27868.1"/>
    <property type="molecule type" value="Genomic_DNA"/>
</dbReference>
<evidence type="ECO:0000313" key="1">
    <source>
        <dbReference type="EMBL" id="GLS27868.1"/>
    </source>
</evidence>
<proteinExistence type="predicted"/>
<dbReference type="Proteomes" id="UP001156870">
    <property type="component" value="Unassembled WGS sequence"/>
</dbReference>
<organism evidence="1 2">
    <name type="scientific">Marinibactrum halimedae</name>
    <dbReference type="NCBI Taxonomy" id="1444977"/>
    <lineage>
        <taxon>Bacteria</taxon>
        <taxon>Pseudomonadati</taxon>
        <taxon>Pseudomonadota</taxon>
        <taxon>Gammaproteobacteria</taxon>
        <taxon>Cellvibrionales</taxon>
        <taxon>Cellvibrionaceae</taxon>
        <taxon>Marinibactrum</taxon>
    </lineage>
</organism>
<gene>
    <name evidence="1" type="ORF">GCM10007877_35870</name>
</gene>
<dbReference type="AlphaFoldDB" id="A0AA37TAH5"/>
<protein>
    <submittedName>
        <fullName evidence="1">Uncharacterized protein</fullName>
    </submittedName>
</protein>
<keyword evidence="2" id="KW-1185">Reference proteome</keyword>
<reference evidence="1 2" key="1">
    <citation type="journal article" date="2014" name="Int. J. Syst. Evol. Microbiol.">
        <title>Complete genome sequence of Corynebacterium casei LMG S-19264T (=DSM 44701T), isolated from a smear-ripened cheese.</title>
        <authorList>
            <consortium name="US DOE Joint Genome Institute (JGI-PGF)"/>
            <person name="Walter F."/>
            <person name="Albersmeier A."/>
            <person name="Kalinowski J."/>
            <person name="Ruckert C."/>
        </authorList>
    </citation>
    <scope>NUCLEOTIDE SEQUENCE [LARGE SCALE GENOMIC DNA]</scope>
    <source>
        <strain evidence="1 2">NBRC 110095</strain>
    </source>
</reference>
<sequence length="138" mass="15521">MAFESLLVKVVYVMRERNALNQHFALCFRSLYRIPKVLIGGGVLISALNVNALESLEGKVTLLEPTQLPKALNFQLDVGNARCPEKTWLKWSNENAENNMAIYNTMLAAFVTGSTVRVYLSDGSECKGQYLHIIRDKK</sequence>
<accession>A0AA37TAH5</accession>
<comment type="caution">
    <text evidence="1">The sequence shown here is derived from an EMBL/GenBank/DDBJ whole genome shotgun (WGS) entry which is preliminary data.</text>
</comment>
<evidence type="ECO:0000313" key="2">
    <source>
        <dbReference type="Proteomes" id="UP001156870"/>
    </source>
</evidence>
<name>A0AA37TAH5_9GAMM</name>